<reference evidence="2 3" key="1">
    <citation type="submission" date="2019-01" db="EMBL/GenBank/DDBJ databases">
        <title>Lacibacter sp. strain TTM-7.</title>
        <authorList>
            <person name="Chen W.-M."/>
        </authorList>
    </citation>
    <scope>NUCLEOTIDE SEQUENCE [LARGE SCALE GENOMIC DNA]</scope>
    <source>
        <strain evidence="2 3">TTM-7</strain>
    </source>
</reference>
<dbReference type="OrthoDB" id="786280at2"/>
<dbReference type="SUPFAM" id="SSF53448">
    <property type="entry name" value="Nucleotide-diphospho-sugar transferases"/>
    <property type="match status" value="1"/>
</dbReference>
<evidence type="ECO:0000313" key="2">
    <source>
        <dbReference type="EMBL" id="RXK57427.1"/>
    </source>
</evidence>
<feature type="domain" description="Glycosyltransferase 2-like" evidence="1">
    <location>
        <begin position="5"/>
        <end position="142"/>
    </location>
</feature>
<comment type="caution">
    <text evidence="2">The sequence shown here is derived from an EMBL/GenBank/DDBJ whole genome shotgun (WGS) entry which is preliminary data.</text>
</comment>
<evidence type="ECO:0000259" key="1">
    <source>
        <dbReference type="Pfam" id="PF00535"/>
    </source>
</evidence>
<dbReference type="PANTHER" id="PTHR43685">
    <property type="entry name" value="GLYCOSYLTRANSFERASE"/>
    <property type="match status" value="1"/>
</dbReference>
<gene>
    <name evidence="2" type="ORF">ESA94_21075</name>
</gene>
<dbReference type="AlphaFoldDB" id="A0A4V1M6Y9"/>
<keyword evidence="2" id="KW-0808">Transferase</keyword>
<dbReference type="InterPro" id="IPR001173">
    <property type="entry name" value="Glyco_trans_2-like"/>
</dbReference>
<dbReference type="InterPro" id="IPR029044">
    <property type="entry name" value="Nucleotide-diphossugar_trans"/>
</dbReference>
<dbReference type="InterPro" id="IPR050834">
    <property type="entry name" value="Glycosyltransf_2"/>
</dbReference>
<dbReference type="EMBL" id="SDHW01000011">
    <property type="protein sequence ID" value="RXK57427.1"/>
    <property type="molecule type" value="Genomic_DNA"/>
</dbReference>
<protein>
    <submittedName>
        <fullName evidence="2">Glycosyltransferase</fullName>
    </submittedName>
</protein>
<dbReference type="Pfam" id="PF00535">
    <property type="entry name" value="Glycos_transf_2"/>
    <property type="match status" value="1"/>
</dbReference>
<dbReference type="Proteomes" id="UP000290204">
    <property type="component" value="Unassembled WGS sequence"/>
</dbReference>
<sequence>MKGISVIICCYNSAERIGATLKHLKGQMWKEDACWEVILIDNNCTDNTVNAALTVWENHPVKLKLVKEQKAGLIHAREAGIRAAVYDYLVFCDDDNWLDEIYIQTVFTLFENNEQAGAIGGQSTIAVQNGEMIPTWFKAEENAYAVGKQAMQSGDVTERLYLWGAGLAVRKHIAEKCFDEDFPFLLTGRSGKAVTAGDDSEICNRIVLMGYRLLYDERLKYEHFIPSIRLTEDYLIQMKNGFERSYGVLTLYSECIRAIVLNKRSKAAVLRETINERPFNKGKLLRMVYWIYGLALYVNNDMRMIRAYYKKHLSY</sequence>
<dbReference type="GO" id="GO:0016740">
    <property type="term" value="F:transferase activity"/>
    <property type="evidence" value="ECO:0007669"/>
    <property type="project" value="UniProtKB-KW"/>
</dbReference>
<evidence type="ECO:0000313" key="3">
    <source>
        <dbReference type="Proteomes" id="UP000290204"/>
    </source>
</evidence>
<organism evidence="2 3">
    <name type="scientific">Lacibacter luteus</name>
    <dbReference type="NCBI Taxonomy" id="2508719"/>
    <lineage>
        <taxon>Bacteria</taxon>
        <taxon>Pseudomonadati</taxon>
        <taxon>Bacteroidota</taxon>
        <taxon>Chitinophagia</taxon>
        <taxon>Chitinophagales</taxon>
        <taxon>Chitinophagaceae</taxon>
        <taxon>Lacibacter</taxon>
    </lineage>
</organism>
<dbReference type="RefSeq" id="WP_129132947.1">
    <property type="nucleotide sequence ID" value="NZ_SDHW01000011.1"/>
</dbReference>
<dbReference type="PANTHER" id="PTHR43685:SF3">
    <property type="entry name" value="SLR2126 PROTEIN"/>
    <property type="match status" value="1"/>
</dbReference>
<name>A0A4V1M6Y9_9BACT</name>
<keyword evidence="3" id="KW-1185">Reference proteome</keyword>
<dbReference type="CDD" id="cd00761">
    <property type="entry name" value="Glyco_tranf_GTA_type"/>
    <property type="match status" value="1"/>
</dbReference>
<proteinExistence type="predicted"/>
<dbReference type="Gene3D" id="3.90.550.10">
    <property type="entry name" value="Spore Coat Polysaccharide Biosynthesis Protein SpsA, Chain A"/>
    <property type="match status" value="1"/>
</dbReference>
<accession>A0A4V1M6Y9</accession>